<dbReference type="Proteomes" id="UP000325558">
    <property type="component" value="Unassembled WGS sequence"/>
</dbReference>
<reference evidence="1" key="1">
    <citation type="submission" date="2019-04" db="EMBL/GenBank/DDBJ databases">
        <title>Friends and foes A comparative genomics study of 23 Aspergillus species from section Flavi.</title>
        <authorList>
            <consortium name="DOE Joint Genome Institute"/>
            <person name="Kjaerbolling I."/>
            <person name="Vesth T."/>
            <person name="Frisvad J.C."/>
            <person name="Nybo J.L."/>
            <person name="Theobald S."/>
            <person name="Kildgaard S."/>
            <person name="Isbrandt T."/>
            <person name="Kuo A."/>
            <person name="Sato A."/>
            <person name="Lyhne E.K."/>
            <person name="Kogle M.E."/>
            <person name="Wiebenga A."/>
            <person name="Kun R.S."/>
            <person name="Lubbers R.J."/>
            <person name="Makela M.R."/>
            <person name="Barry K."/>
            <person name="Chovatia M."/>
            <person name="Clum A."/>
            <person name="Daum C."/>
            <person name="Haridas S."/>
            <person name="He G."/>
            <person name="LaButti K."/>
            <person name="Lipzen A."/>
            <person name="Mondo S."/>
            <person name="Riley R."/>
            <person name="Salamov A."/>
            <person name="Simmons B.A."/>
            <person name="Magnuson J.K."/>
            <person name="Henrissat B."/>
            <person name="Mortensen U.H."/>
            <person name="Larsen T.O."/>
            <person name="Devries R.P."/>
            <person name="Grigoriev I.V."/>
            <person name="Machida M."/>
            <person name="Baker S.E."/>
            <person name="Andersen M.R."/>
        </authorList>
    </citation>
    <scope>NUCLEOTIDE SEQUENCE</scope>
    <source>
        <strain evidence="1">CBS 117612</strain>
    </source>
</reference>
<dbReference type="AlphaFoldDB" id="A0A5N6Y0T2"/>
<dbReference type="OrthoDB" id="4181570at2759"/>
<organism evidence="1">
    <name type="scientific">Aspergillus arachidicola</name>
    <dbReference type="NCBI Taxonomy" id="656916"/>
    <lineage>
        <taxon>Eukaryota</taxon>
        <taxon>Fungi</taxon>
        <taxon>Dikarya</taxon>
        <taxon>Ascomycota</taxon>
        <taxon>Pezizomycotina</taxon>
        <taxon>Eurotiomycetes</taxon>
        <taxon>Eurotiomycetidae</taxon>
        <taxon>Eurotiales</taxon>
        <taxon>Aspergillaceae</taxon>
        <taxon>Aspergillus</taxon>
        <taxon>Aspergillus subgen. Circumdati</taxon>
    </lineage>
</organism>
<sequence>MGIFSYCPLRDQLEKPGISEAGSIAGKLHTSQTIRTFSGRRFIFALEMDLMVSSNHVVQSTACLAPGVKKSPDSLILCRKPLTALLLMPNLINPSDAPRVLSDLRAHHSG</sequence>
<proteinExistence type="predicted"/>
<dbReference type="EMBL" id="ML737180">
    <property type="protein sequence ID" value="KAE8337400.1"/>
    <property type="molecule type" value="Genomic_DNA"/>
</dbReference>
<protein>
    <submittedName>
        <fullName evidence="1">Uncharacterized protein</fullName>
    </submittedName>
</protein>
<name>A0A5N6Y0T2_9EURO</name>
<evidence type="ECO:0000313" key="1">
    <source>
        <dbReference type="EMBL" id="KAE8337400.1"/>
    </source>
</evidence>
<accession>A0A5N6Y0T2</accession>
<gene>
    <name evidence="1" type="ORF">BDV24DRAFT_140016</name>
</gene>